<evidence type="ECO:0000313" key="1">
    <source>
        <dbReference type="EMBL" id="CAA81344.1"/>
    </source>
</evidence>
<protein>
    <submittedName>
        <fullName evidence="1">ORF-4 encoded protein</fullName>
    </submittedName>
</protein>
<accession>Q38375</accession>
<dbReference type="EMBL" id="Z26590">
    <property type="protein sequence ID" value="CAA81344.1"/>
    <property type="molecule type" value="Genomic_DNA"/>
</dbReference>
<name>Q38375_BPMV4</name>
<gene>
    <name evidence="1" type="primary">ORF-4</name>
</gene>
<organismHost>
    <name type="scientific">Lactobacillus delbrueckii</name>
    <dbReference type="NCBI Taxonomy" id="1584"/>
</organismHost>
<sequence length="124" mass="14287">MFDQIEEFMESLLKELPEDEQAKVDHQVYYDTNKNSLQFMLEVNGTSPHFWMYYTKSGWGAVECWIKKDGTMEGAIFNDNSIEPAKEFDNAATFDGDLAEFVRTELIDAGRLTKLREGVDDLSK</sequence>
<proteinExistence type="predicted"/>
<dbReference type="PIR" id="S38479">
    <property type="entry name" value="S38479"/>
</dbReference>
<organism evidence="1">
    <name type="scientific">Lactococcus phage mv4</name>
    <name type="common">Lactococcus delbrueckii bacteriophage mv4</name>
    <dbReference type="NCBI Taxonomy" id="12392"/>
    <lineage>
        <taxon>Viruses</taxon>
    </lineage>
</organism>
<reference evidence="1" key="1">
    <citation type="submission" date="1993-09" db="EMBL/GenBank/DDBJ databases">
        <title>Evolution of the lysis modules of two related Lactobacillus delbrueckii bacteriophages.</title>
        <authorList>
            <person name="Dupont L."/>
            <person name="Vasala A."/>
            <person name="Mikkonen M."/>
            <person name="Boizet-Bonhoure B."/>
            <person name="Alatossava T."/>
            <person name="Ritzenthaler P."/>
        </authorList>
    </citation>
    <scope>NUCLEOTIDE SEQUENCE</scope>
</reference>